<gene>
    <name evidence="2" type="ORF">TraAM80_02949</name>
</gene>
<keyword evidence="3" id="KW-1185">Reference proteome</keyword>
<sequence length="348" mass="37601">MDVVVASSSFLVSSSTVLGGASAVSARVPQPWSLLAHQRNSRHPPSQRQAETSSSSTYPAAEGMCEGGSVGIPAGAVVTSPCGLMDAQEGEETALHSPIVSTACVAWRVAPKLFLTTEPSERRGSADGGDCDPAAAAGEGGGGGYKLLAFLQRHASPWCHGEEAESALGVFAAVLKLVREVHLSRCPLCAPRHPPNWWTSVRDEKRYREILHDRHNREVKKIRQHEDVNGGGDTENDEDSELGALGRSRILVDGAVGDAERRLGWRQQLLPTLETWSTKNGFQLSLAGAHQRLRLEAVAFLEHVYSRREHLHATRPVMYSVRLDAHLLRRECAALGGIVLLEALLLGL</sequence>
<dbReference type="OrthoDB" id="251131at2759"/>
<dbReference type="AlphaFoldDB" id="A0A3R7M2T1"/>
<proteinExistence type="predicted"/>
<feature type="region of interest" description="Disordered" evidence="1">
    <location>
        <begin position="221"/>
        <end position="240"/>
    </location>
</feature>
<accession>A0A3R7M2T1</accession>
<feature type="region of interest" description="Disordered" evidence="1">
    <location>
        <begin position="38"/>
        <end position="62"/>
    </location>
</feature>
<reference evidence="2 3" key="1">
    <citation type="journal article" date="2018" name="BMC Genomics">
        <title>Genomic comparison of Trypanosoma conorhini and Trypanosoma rangeli to Trypanosoma cruzi strains of high and low virulence.</title>
        <authorList>
            <person name="Bradwell K.R."/>
            <person name="Koparde V.N."/>
            <person name="Matveyev A.V."/>
            <person name="Serrano M.G."/>
            <person name="Alves J.M."/>
            <person name="Parikh H."/>
            <person name="Huang B."/>
            <person name="Lee V."/>
            <person name="Espinosa-Alvarez O."/>
            <person name="Ortiz P.A."/>
            <person name="Costa-Martins A.G."/>
            <person name="Teixeira M.M."/>
            <person name="Buck G.A."/>
        </authorList>
    </citation>
    <scope>NUCLEOTIDE SEQUENCE [LARGE SCALE GENOMIC DNA]</scope>
    <source>
        <strain evidence="2 3">AM80</strain>
    </source>
</reference>
<name>A0A3R7M2T1_TRYRA</name>
<dbReference type="RefSeq" id="XP_029240152.1">
    <property type="nucleotide sequence ID" value="XM_029379936.1"/>
</dbReference>
<dbReference type="OMA" id="HASPWCH"/>
<dbReference type="EMBL" id="MKGL01000074">
    <property type="protein sequence ID" value="RNF08017.1"/>
    <property type="molecule type" value="Genomic_DNA"/>
</dbReference>
<dbReference type="GeneID" id="40326882"/>
<evidence type="ECO:0000256" key="1">
    <source>
        <dbReference type="SAM" id="MobiDB-lite"/>
    </source>
</evidence>
<dbReference type="Proteomes" id="UP000283634">
    <property type="component" value="Unassembled WGS sequence"/>
</dbReference>
<organism evidence="2 3">
    <name type="scientific">Trypanosoma rangeli</name>
    <dbReference type="NCBI Taxonomy" id="5698"/>
    <lineage>
        <taxon>Eukaryota</taxon>
        <taxon>Discoba</taxon>
        <taxon>Euglenozoa</taxon>
        <taxon>Kinetoplastea</taxon>
        <taxon>Metakinetoplastina</taxon>
        <taxon>Trypanosomatida</taxon>
        <taxon>Trypanosomatidae</taxon>
        <taxon>Trypanosoma</taxon>
        <taxon>Herpetosoma</taxon>
    </lineage>
</organism>
<protein>
    <submittedName>
        <fullName evidence="2">Uncharacterized protein</fullName>
    </submittedName>
</protein>
<comment type="caution">
    <text evidence="2">The sequence shown here is derived from an EMBL/GenBank/DDBJ whole genome shotgun (WGS) entry which is preliminary data.</text>
</comment>
<evidence type="ECO:0000313" key="2">
    <source>
        <dbReference type="EMBL" id="RNF08017.1"/>
    </source>
</evidence>
<dbReference type="VEuPathDB" id="TriTrypDB:TRSC58_06150"/>
<feature type="compositionally biased region" description="Polar residues" evidence="1">
    <location>
        <begin position="43"/>
        <end position="58"/>
    </location>
</feature>
<evidence type="ECO:0000313" key="3">
    <source>
        <dbReference type="Proteomes" id="UP000283634"/>
    </source>
</evidence>